<reference evidence="4" key="1">
    <citation type="submission" date="2009-07" db="EMBL/GenBank/DDBJ databases">
        <title>Complete genome sequence of Zobellia galactanivorans Dsij.</title>
        <authorList>
            <consortium name="Genoscope - CEA"/>
        </authorList>
    </citation>
    <scope>NUCLEOTIDE SEQUENCE [LARGE SCALE GENOMIC DNA]</scope>
    <source>
        <strain evidence="4">DSM 12802 / CCUG 47099 / CIP 106680 / NCIMB 13871 / Dsij</strain>
    </source>
</reference>
<dbReference type="InterPro" id="IPR001478">
    <property type="entry name" value="PDZ"/>
</dbReference>
<organism evidence="3 4">
    <name type="scientific">Zobellia galactanivorans (strain DSM 12802 / CCUG 47099 / CIP 106680 / NCIMB 13871 / Dsij)</name>
    <dbReference type="NCBI Taxonomy" id="63186"/>
    <lineage>
        <taxon>Bacteria</taxon>
        <taxon>Pseudomonadati</taxon>
        <taxon>Bacteroidota</taxon>
        <taxon>Flavobacteriia</taxon>
        <taxon>Flavobacteriales</taxon>
        <taxon>Flavobacteriaceae</taxon>
        <taxon>Zobellia</taxon>
    </lineage>
</organism>
<dbReference type="Gene3D" id="3.30.750.170">
    <property type="match status" value="1"/>
</dbReference>
<dbReference type="InterPro" id="IPR041613">
    <property type="entry name" value="Pept_S41_N"/>
</dbReference>
<gene>
    <name evidence="3" type="ordered locus">zobellia_54</name>
</gene>
<evidence type="ECO:0000259" key="2">
    <source>
        <dbReference type="PROSITE" id="PS50106"/>
    </source>
</evidence>
<name>G0KZU9_ZOBGA</name>
<dbReference type="GO" id="GO:0030288">
    <property type="term" value="C:outer membrane-bounded periplasmic space"/>
    <property type="evidence" value="ECO:0007669"/>
    <property type="project" value="TreeGrafter"/>
</dbReference>
<dbReference type="MEROPS" id="S41.012"/>
<dbReference type="PATRIC" id="fig|63186.3.peg.54"/>
<dbReference type="CDD" id="cd07561">
    <property type="entry name" value="Peptidase_S41_CPP_like"/>
    <property type="match status" value="1"/>
</dbReference>
<dbReference type="PANTHER" id="PTHR32060:SF30">
    <property type="entry name" value="CARBOXY-TERMINAL PROCESSING PROTEASE CTPA"/>
    <property type="match status" value="1"/>
</dbReference>
<feature type="domain" description="PDZ" evidence="2">
    <location>
        <begin position="110"/>
        <end position="196"/>
    </location>
</feature>
<dbReference type="HOGENOM" id="CLU_031949_0_1_10"/>
<dbReference type="SUPFAM" id="SSF50156">
    <property type="entry name" value="PDZ domain-like"/>
    <property type="match status" value="1"/>
</dbReference>
<dbReference type="AlphaFoldDB" id="G0KZU9"/>
<dbReference type="InterPro" id="IPR036034">
    <property type="entry name" value="PDZ_sf"/>
</dbReference>
<dbReference type="GO" id="GO:0006508">
    <property type="term" value="P:proteolysis"/>
    <property type="evidence" value="ECO:0007669"/>
    <property type="project" value="InterPro"/>
</dbReference>
<evidence type="ECO:0000313" key="4">
    <source>
        <dbReference type="Proteomes" id="UP000008898"/>
    </source>
</evidence>
<dbReference type="GO" id="GO:0007165">
    <property type="term" value="P:signal transduction"/>
    <property type="evidence" value="ECO:0007669"/>
    <property type="project" value="TreeGrafter"/>
</dbReference>
<dbReference type="InterPro" id="IPR005151">
    <property type="entry name" value="Tail-specific_protease"/>
</dbReference>
<dbReference type="PANTHER" id="PTHR32060">
    <property type="entry name" value="TAIL-SPECIFIC PROTEASE"/>
    <property type="match status" value="1"/>
</dbReference>
<dbReference type="EMBL" id="FP476056">
    <property type="protein sequence ID" value="CAZ94127.1"/>
    <property type="molecule type" value="Genomic_DNA"/>
</dbReference>
<dbReference type="GO" id="GO:0004252">
    <property type="term" value="F:serine-type endopeptidase activity"/>
    <property type="evidence" value="ECO:0007669"/>
    <property type="project" value="UniProtKB-EC"/>
</dbReference>
<reference evidence="3 4" key="2">
    <citation type="journal article" date="2012" name="Environ. Microbiol.">
        <title>Characterization of the first alginolytic operons in a marine bacterium: from their emergence in marine Flavobacteriia to their independent transfers to marine Proteobacteria and human gut Bacteroides.</title>
        <authorList>
            <person name="Thomas F."/>
            <person name="Barbeyron T."/>
            <person name="Tonon T."/>
            <person name="Genicot S."/>
            <person name="Czjzek M."/>
            <person name="Michel G."/>
        </authorList>
    </citation>
    <scope>NUCLEOTIDE SEQUENCE [LARGE SCALE GENOMIC DNA]</scope>
    <source>
        <strain evidence="4">DSM 12802 / CCUG 47099 / CIP 106680 / NCIMB 13871 / Dsij</strain>
    </source>
</reference>
<proteinExistence type="predicted"/>
<feature type="signal peptide" evidence="1">
    <location>
        <begin position="1"/>
        <end position="22"/>
    </location>
</feature>
<dbReference type="Pfam" id="PF03572">
    <property type="entry name" value="Peptidase_S41"/>
    <property type="match status" value="1"/>
</dbReference>
<dbReference type="Proteomes" id="UP000008898">
    <property type="component" value="Chromosome"/>
</dbReference>
<dbReference type="OrthoDB" id="7168509at2"/>
<dbReference type="InterPro" id="IPR029045">
    <property type="entry name" value="ClpP/crotonase-like_dom_sf"/>
</dbReference>
<dbReference type="RefSeq" id="WP_013991440.1">
    <property type="nucleotide sequence ID" value="NC_015844.1"/>
</dbReference>
<dbReference type="STRING" id="63186.ZOBELLIA_54"/>
<dbReference type="Gene3D" id="2.30.42.10">
    <property type="match status" value="1"/>
</dbReference>
<accession>G0KZU9</accession>
<dbReference type="Pfam" id="PF18294">
    <property type="entry name" value="Pept_S41_N"/>
    <property type="match status" value="1"/>
</dbReference>
<protein>
    <submittedName>
        <fullName evidence="3">Carboxy-terminal processing peptidase, family S41</fullName>
        <ecNumber evidence="3">3.4.21.102</ecNumber>
    </submittedName>
</protein>
<evidence type="ECO:0000313" key="3">
    <source>
        <dbReference type="EMBL" id="CAZ94127.1"/>
    </source>
</evidence>
<dbReference type="PROSITE" id="PS51257">
    <property type="entry name" value="PROKAR_LIPOPROTEIN"/>
    <property type="match status" value="1"/>
</dbReference>
<dbReference type="EC" id="3.4.21.102" evidence="3"/>
<feature type="chain" id="PRO_5003402484" evidence="1">
    <location>
        <begin position="23"/>
        <end position="496"/>
    </location>
</feature>
<dbReference type="SUPFAM" id="SSF52096">
    <property type="entry name" value="ClpP/crotonase"/>
    <property type="match status" value="1"/>
</dbReference>
<dbReference type="PROSITE" id="PS50106">
    <property type="entry name" value="PDZ"/>
    <property type="match status" value="1"/>
</dbReference>
<keyword evidence="3" id="KW-0378">Hydrolase</keyword>
<dbReference type="Gene3D" id="3.90.226.10">
    <property type="entry name" value="2-enoyl-CoA Hydratase, Chain A, domain 1"/>
    <property type="match status" value="1"/>
</dbReference>
<dbReference type="SMART" id="SM00245">
    <property type="entry name" value="TSPc"/>
    <property type="match status" value="1"/>
</dbReference>
<sequence>MMKKLNLGLLLSVFLIVSCSKTDDDFTIPDTVDPDPDAGVHVQDFMWKAMNFWYFWQSDVENLSDTKFPNTEEGSLAYTQFLASEPDPGKFFDDKLLFSEDRFSFFSDNYVELVQSLAGISKSNGVIFGLVRQKENSSEIYGYVQYIIPNSNASTKNIKRGDIFTGVNGTTLTDQNYKTLLFGDSDTYSLDMADIEGENAEPNGTQIQLTKEVGLRENPILLDEIIEIQDKKIGYLVYTGFTNEYDEELNQVFGRFKSNGVNELILDLRYNPGGSVNTAVLLSSMIYGTNTEEVFLKARYNEKYQKILDDNDTELRRFFAEKTSKGTAINSLNLNKVYILTTTSTASASELVINGLTPYIDVVQIGDKTRGKNEFSVTMVDDRGNNYVYNQERTNKINPKNKWAIQPLLGRNENSKGFSAYTSGLVPDIVLPEDLANLGVLGDLNEPLLAKAIEQITGSPAKGSHTVELPIETMTNSKMFSPLKDNMYVSDPPIVW</sequence>
<keyword evidence="4" id="KW-1185">Reference proteome</keyword>
<dbReference type="KEGG" id="zga:ZOBELLIA_54"/>
<evidence type="ECO:0000256" key="1">
    <source>
        <dbReference type="SAM" id="SignalP"/>
    </source>
</evidence>
<keyword evidence="1" id="KW-0732">Signal</keyword>